<evidence type="ECO:0000256" key="3">
    <source>
        <dbReference type="ARBA" id="ARBA00022729"/>
    </source>
</evidence>
<dbReference type="PRINTS" id="PR01225">
    <property type="entry name" value="EXPANSNFAMLY"/>
</dbReference>
<dbReference type="SUPFAM" id="SSF50685">
    <property type="entry name" value="Barwin-like endoglucanases"/>
    <property type="match status" value="1"/>
</dbReference>
<organism evidence="7 8">
    <name type="scientific">Leersia perrieri</name>
    <dbReference type="NCBI Taxonomy" id="77586"/>
    <lineage>
        <taxon>Eukaryota</taxon>
        <taxon>Viridiplantae</taxon>
        <taxon>Streptophyta</taxon>
        <taxon>Embryophyta</taxon>
        <taxon>Tracheophyta</taxon>
        <taxon>Spermatophyta</taxon>
        <taxon>Magnoliopsida</taxon>
        <taxon>Liliopsida</taxon>
        <taxon>Poales</taxon>
        <taxon>Poaceae</taxon>
        <taxon>BOP clade</taxon>
        <taxon>Oryzoideae</taxon>
        <taxon>Oryzeae</taxon>
        <taxon>Oryzinae</taxon>
        <taxon>Leersia</taxon>
    </lineage>
</organism>
<dbReference type="Pfam" id="PF01357">
    <property type="entry name" value="Expansin_C"/>
    <property type="match status" value="1"/>
</dbReference>
<dbReference type="Proteomes" id="UP000032180">
    <property type="component" value="Chromosome 6"/>
</dbReference>
<dbReference type="Gene3D" id="2.40.40.10">
    <property type="entry name" value="RlpA-like domain"/>
    <property type="match status" value="1"/>
</dbReference>
<evidence type="ECO:0000256" key="2">
    <source>
        <dbReference type="ARBA" id="ARBA00022525"/>
    </source>
</evidence>
<evidence type="ECO:0000256" key="1">
    <source>
        <dbReference type="ARBA" id="ARBA00004613"/>
    </source>
</evidence>
<dbReference type="InterPro" id="IPR007117">
    <property type="entry name" value="Expansin_CBD"/>
</dbReference>
<dbReference type="HOGENOM" id="CLU_027462_1_2_1"/>
<protein>
    <recommendedName>
        <fullName evidence="9">Expansin-like EG45 domain-containing protein</fullName>
    </recommendedName>
</protein>
<name>A0A0D9WUA2_9ORYZ</name>
<evidence type="ECO:0000259" key="5">
    <source>
        <dbReference type="PROSITE" id="PS50842"/>
    </source>
</evidence>
<dbReference type="Gene3D" id="2.60.40.760">
    <property type="entry name" value="Expansin, cellulose-binding-like domain"/>
    <property type="match status" value="1"/>
</dbReference>
<dbReference type="InterPro" id="IPR036749">
    <property type="entry name" value="Expansin_CBD_sf"/>
</dbReference>
<feature type="domain" description="Expansin-like CBD" evidence="6">
    <location>
        <begin position="120"/>
        <end position="204"/>
    </location>
</feature>
<dbReference type="InterPro" id="IPR007112">
    <property type="entry name" value="Expansin/allergen_DPBB_dom"/>
</dbReference>
<evidence type="ECO:0000256" key="4">
    <source>
        <dbReference type="RuleBase" id="RU003460"/>
    </source>
</evidence>
<reference evidence="8" key="2">
    <citation type="submission" date="2013-12" db="EMBL/GenBank/DDBJ databases">
        <authorList>
            <person name="Yu Y."/>
            <person name="Lee S."/>
            <person name="de Baynast K."/>
            <person name="Wissotski M."/>
            <person name="Liu L."/>
            <person name="Talag J."/>
            <person name="Goicoechea J."/>
            <person name="Angelova A."/>
            <person name="Jetty R."/>
            <person name="Kudrna D."/>
            <person name="Golser W."/>
            <person name="Rivera L."/>
            <person name="Zhang J."/>
            <person name="Wing R."/>
        </authorList>
    </citation>
    <scope>NUCLEOTIDE SEQUENCE</scope>
</reference>
<keyword evidence="3" id="KW-0732">Signal</keyword>
<proteinExistence type="inferred from homology"/>
<dbReference type="Gramene" id="LPERR06G23340.1">
    <property type="protein sequence ID" value="LPERR06G23340.1"/>
    <property type="gene ID" value="LPERR06G23340"/>
</dbReference>
<dbReference type="PROSITE" id="PS50842">
    <property type="entry name" value="EXPANSIN_EG45"/>
    <property type="match status" value="1"/>
</dbReference>
<dbReference type="AlphaFoldDB" id="A0A0D9WUA2"/>
<dbReference type="eggNOG" id="ENOG502QSGZ">
    <property type="taxonomic scope" value="Eukaryota"/>
</dbReference>
<dbReference type="STRING" id="77586.A0A0D9WUA2"/>
<evidence type="ECO:0000313" key="7">
    <source>
        <dbReference type="EnsemblPlants" id="LPERR06G23340.1"/>
    </source>
</evidence>
<dbReference type="SUPFAM" id="SSF49590">
    <property type="entry name" value="PHL pollen allergen"/>
    <property type="match status" value="1"/>
</dbReference>
<comment type="similarity">
    <text evidence="4">Belongs to the expansin family.</text>
</comment>
<evidence type="ECO:0000313" key="8">
    <source>
        <dbReference type="Proteomes" id="UP000032180"/>
    </source>
</evidence>
<reference evidence="7" key="3">
    <citation type="submission" date="2015-04" db="UniProtKB">
        <authorList>
            <consortium name="EnsemblPlants"/>
        </authorList>
    </citation>
    <scope>IDENTIFICATION</scope>
</reference>
<keyword evidence="2" id="KW-0964">Secreted</keyword>
<dbReference type="GO" id="GO:0005576">
    <property type="term" value="C:extracellular region"/>
    <property type="evidence" value="ECO:0007669"/>
    <property type="project" value="UniProtKB-SubCell"/>
</dbReference>
<reference evidence="7 8" key="1">
    <citation type="submission" date="2012-08" db="EMBL/GenBank/DDBJ databases">
        <title>Oryza genome evolution.</title>
        <authorList>
            <person name="Wing R.A."/>
        </authorList>
    </citation>
    <scope>NUCLEOTIDE SEQUENCE</scope>
</reference>
<feature type="domain" description="Expansin-like EG45" evidence="5">
    <location>
        <begin position="1"/>
        <end position="107"/>
    </location>
</feature>
<dbReference type="PANTHER" id="PTHR31692:SF25">
    <property type="entry name" value="EXPANSIN-LIKE A4"/>
    <property type="match status" value="1"/>
</dbReference>
<evidence type="ECO:0000259" key="6">
    <source>
        <dbReference type="PROSITE" id="PS50843"/>
    </source>
</evidence>
<sequence>MELNVAAVTADLFRDGHACGACYQLRCRDRRLCGEDGVKVVVTDLIKQSDIQDTNRTAAAASLQFRVTKDAFAAMARQGVSADELTSNQHTAVEIDFRRTPCEYKKSLAVKVEETSKNPTHLAFRLLYQGGQTDIAAVEIAPAKSATAWRYMTRRRRRVWSTPRAPAGALRVRVVVTGGSGGKWVMSDGEVIPAEWKPGEVYDTGMRVTDIAARSCEVSCGGVEDSDGDEEEELR</sequence>
<dbReference type="PROSITE" id="PS50843">
    <property type="entry name" value="EXPANSIN_CBD"/>
    <property type="match status" value="1"/>
</dbReference>
<accession>A0A0D9WUA2</accession>
<keyword evidence="8" id="KW-1185">Reference proteome</keyword>
<comment type="subcellular location">
    <subcellularLocation>
        <location evidence="1">Secreted</location>
    </subcellularLocation>
</comment>
<dbReference type="InterPro" id="IPR036908">
    <property type="entry name" value="RlpA-like_sf"/>
</dbReference>
<dbReference type="PANTHER" id="PTHR31692">
    <property type="entry name" value="EXPANSIN-B3"/>
    <property type="match status" value="1"/>
</dbReference>
<dbReference type="InterPro" id="IPR007118">
    <property type="entry name" value="Expan_Lol_pI"/>
</dbReference>
<evidence type="ECO:0008006" key="9">
    <source>
        <dbReference type="Google" id="ProtNLM"/>
    </source>
</evidence>
<dbReference type="EnsemblPlants" id="LPERR06G23340.1">
    <property type="protein sequence ID" value="LPERR06G23340.1"/>
    <property type="gene ID" value="LPERR06G23340"/>
</dbReference>